<keyword evidence="2" id="KW-0540">Nuclease</keyword>
<feature type="region of interest" description="Disordered" evidence="1">
    <location>
        <begin position="386"/>
        <end position="430"/>
    </location>
</feature>
<dbReference type="Gene3D" id="3.40.570.10">
    <property type="entry name" value="Extracellular Endonuclease, subunit A"/>
    <property type="match status" value="1"/>
</dbReference>
<evidence type="ECO:0000313" key="3">
    <source>
        <dbReference type="Proteomes" id="UP001147653"/>
    </source>
</evidence>
<dbReference type="Proteomes" id="UP001147653">
    <property type="component" value="Unassembled WGS sequence"/>
</dbReference>
<dbReference type="EMBL" id="JAPDDP010000012">
    <property type="protein sequence ID" value="MDA0180370.1"/>
    <property type="molecule type" value="Genomic_DNA"/>
</dbReference>
<keyword evidence="2" id="KW-0378">Hydrolase</keyword>
<name>A0A9X3N5R0_9ACTN</name>
<proteinExistence type="predicted"/>
<accession>A0A9X3N5R0</accession>
<keyword evidence="2" id="KW-0255">Endonuclease</keyword>
<reference evidence="2" key="1">
    <citation type="submission" date="2022-10" db="EMBL/GenBank/DDBJ databases">
        <title>The WGS of Solirubrobacter phytolaccae KCTC 29190.</title>
        <authorList>
            <person name="Jiang Z."/>
        </authorList>
    </citation>
    <scope>NUCLEOTIDE SEQUENCE</scope>
    <source>
        <strain evidence="2">KCTC 29190</strain>
    </source>
</reference>
<dbReference type="AlphaFoldDB" id="A0A9X3N5R0"/>
<feature type="compositionally biased region" description="Gly residues" evidence="1">
    <location>
        <begin position="414"/>
        <end position="423"/>
    </location>
</feature>
<evidence type="ECO:0000256" key="1">
    <source>
        <dbReference type="SAM" id="MobiDB-lite"/>
    </source>
</evidence>
<evidence type="ECO:0000313" key="2">
    <source>
        <dbReference type="EMBL" id="MDA0180370.1"/>
    </source>
</evidence>
<protein>
    <submittedName>
        <fullName evidence="2">DNA/RNA non-specific endonuclease</fullName>
    </submittedName>
</protein>
<gene>
    <name evidence="2" type="ORF">OJ997_08685</name>
</gene>
<dbReference type="InterPro" id="IPR044929">
    <property type="entry name" value="DNA/RNA_non-sp_Endonuclease_sf"/>
</dbReference>
<dbReference type="GO" id="GO:0004519">
    <property type="term" value="F:endonuclease activity"/>
    <property type="evidence" value="ECO:0007669"/>
    <property type="project" value="UniProtKB-KW"/>
</dbReference>
<comment type="caution">
    <text evidence="2">The sequence shown here is derived from an EMBL/GenBank/DDBJ whole genome shotgun (WGS) entry which is preliminary data.</text>
</comment>
<organism evidence="2 3">
    <name type="scientific">Solirubrobacter phytolaccae</name>
    <dbReference type="NCBI Taxonomy" id="1404360"/>
    <lineage>
        <taxon>Bacteria</taxon>
        <taxon>Bacillati</taxon>
        <taxon>Actinomycetota</taxon>
        <taxon>Thermoleophilia</taxon>
        <taxon>Solirubrobacterales</taxon>
        <taxon>Solirubrobacteraceae</taxon>
        <taxon>Solirubrobacter</taxon>
    </lineage>
</organism>
<feature type="compositionally biased region" description="Polar residues" evidence="1">
    <location>
        <begin position="392"/>
        <end position="403"/>
    </location>
</feature>
<keyword evidence="3" id="KW-1185">Reference proteome</keyword>
<sequence length="430" mass="46144">MHDPEEQAMRNAFLAGIRAAPGISAESSTTYILKQYLAGKPGFDGLFEALHARQTADYTGSLPGKEARDRSTTYDTLHPELKRIAAEPSSTAGSAYVERVRELESEYKKSARLMPVLQELAIAQKNQLGPLVSFASKYDGAYRDAAPNAPLLDRIFTLLAWHTPLFSDDSKGVNDQRGLRRSIGLALLAEANQLAGLANPLDPQQPLRNLLPAKARDFGTLSQENYALPPEAEIDTRRAVRSGIITAMPGAILSGEESDGRLLERHLIAAFAPWGAGNIVAGHLVAGSLGGGNVDSNLAPLLGTFNTGDHGMRAPETAAATKLRAGEVIYYETTVTYGPILAPDGWEYQLPVTVTVVLRPLELKEGGNRTEIDDYTVAKDSRTWVLPHAWPTGQTQPSAPQGESSDRKGKGKRPQGGSGGSARGGKRTKT</sequence>